<dbReference type="InterPro" id="IPR014718">
    <property type="entry name" value="GH-type_carb-bd"/>
</dbReference>
<dbReference type="EMBL" id="BBMT01000005">
    <property type="protein sequence ID" value="GAL34780.1"/>
    <property type="molecule type" value="Genomic_DNA"/>
</dbReference>
<dbReference type="Gene3D" id="2.70.98.10">
    <property type="match status" value="1"/>
</dbReference>
<comment type="similarity">
    <text evidence="2 4">Belongs to the glucose-6-phosphate 1-epimerase family.</text>
</comment>
<sequence length="294" mass="32217">MDLSVLPTLTALSDYVTIAQLGDNKVVRVLHPKASAAISLHGGHVISFKPEGQEDLIWMSKDAIFDNKAALRGGIPICWPWFGRVAAPAHGFARNSTWELIEHRENEQGVIVSLGLTDSDATRDIWPHKFQLVLNVEVSDSLNVSLDITNTDSAPWRFSGALHTYLNLGDIEKMEVTGMGSSYIDSLLDGKVCEGQEVLTLTDTIDRVYTAPSDEIVLHDNAFNRKLAVCNSGHNSAVLWNPWKQGAESMGDMNNDGYLSMFCIESTLHADSLEAGKELAPGESHLLATQIFVK</sequence>
<dbReference type="GO" id="GO:0030246">
    <property type="term" value="F:carbohydrate binding"/>
    <property type="evidence" value="ECO:0007669"/>
    <property type="project" value="UniProtKB-UniRule"/>
</dbReference>
<evidence type="ECO:0000256" key="2">
    <source>
        <dbReference type="ARBA" id="ARBA00005866"/>
    </source>
</evidence>
<dbReference type="SUPFAM" id="SSF74650">
    <property type="entry name" value="Galactose mutarotase-like"/>
    <property type="match status" value="1"/>
</dbReference>
<dbReference type="Pfam" id="PF01263">
    <property type="entry name" value="Aldose_epim"/>
    <property type="match status" value="1"/>
</dbReference>
<dbReference type="AlphaFoldDB" id="A0A090T471"/>
<dbReference type="PANTHER" id="PTHR11122">
    <property type="entry name" value="APOSPORY-ASSOCIATED PROTEIN C-RELATED"/>
    <property type="match status" value="1"/>
</dbReference>
<dbReference type="Proteomes" id="UP000029224">
    <property type="component" value="Unassembled WGS sequence"/>
</dbReference>
<evidence type="ECO:0000256" key="5">
    <source>
        <dbReference type="PIRSR" id="PIRSR016020-1"/>
    </source>
</evidence>
<dbReference type="InterPro" id="IPR008183">
    <property type="entry name" value="Aldose_1/G6P_1-epimerase"/>
</dbReference>
<comment type="catalytic activity">
    <reaction evidence="1">
        <text>alpha-D-glucose 6-phosphate = beta-D-glucose 6-phosphate</text>
        <dbReference type="Rhea" id="RHEA:16249"/>
        <dbReference type="ChEBI" id="CHEBI:58225"/>
        <dbReference type="ChEBI" id="CHEBI:58247"/>
        <dbReference type="EC" id="5.1.3.15"/>
    </reaction>
</comment>
<dbReference type="OrthoDB" id="9790727at2"/>
<dbReference type="GO" id="GO:0047938">
    <property type="term" value="F:glucose-6-phosphate 1-epimerase activity"/>
    <property type="evidence" value="ECO:0007669"/>
    <property type="project" value="UniProtKB-UniRule"/>
</dbReference>
<comment type="caution">
    <text evidence="6">The sequence shown here is derived from an EMBL/GenBank/DDBJ whole genome shotgun (WGS) entry which is preliminary data.</text>
</comment>
<protein>
    <recommendedName>
        <fullName evidence="4">Putative glucose-6-phosphate 1-epimerase</fullName>
        <ecNumber evidence="4">5.1.3.15</ecNumber>
    </recommendedName>
</protein>
<evidence type="ECO:0000313" key="6">
    <source>
        <dbReference type="EMBL" id="GAL34780.1"/>
    </source>
</evidence>
<dbReference type="InterPro" id="IPR011013">
    <property type="entry name" value="Gal_mutarotase_sf_dom"/>
</dbReference>
<dbReference type="PANTHER" id="PTHR11122:SF13">
    <property type="entry name" value="GLUCOSE-6-PHOSPHATE 1-EPIMERASE"/>
    <property type="match status" value="1"/>
</dbReference>
<evidence type="ECO:0000313" key="7">
    <source>
        <dbReference type="Proteomes" id="UP000029224"/>
    </source>
</evidence>
<proteinExistence type="inferred from homology"/>
<gene>
    <name evidence="6" type="ORF">JCM19240_4330</name>
</gene>
<dbReference type="InterPro" id="IPR025532">
    <property type="entry name" value="G6P_1-epimerase"/>
</dbReference>
<evidence type="ECO:0000256" key="4">
    <source>
        <dbReference type="PIRNR" id="PIRNR016020"/>
    </source>
</evidence>
<dbReference type="CDD" id="cd09020">
    <property type="entry name" value="D-hex-6-P-epi_like"/>
    <property type="match status" value="1"/>
</dbReference>
<accession>A0A090T471</accession>
<keyword evidence="3 4" id="KW-0413">Isomerase</keyword>
<evidence type="ECO:0000256" key="3">
    <source>
        <dbReference type="ARBA" id="ARBA00023235"/>
    </source>
</evidence>
<dbReference type="EC" id="5.1.3.15" evidence="4"/>
<dbReference type="PIRSF" id="PIRSF016020">
    <property type="entry name" value="PHexose_mutarotase"/>
    <property type="match status" value="1"/>
</dbReference>
<keyword evidence="7" id="KW-1185">Reference proteome</keyword>
<feature type="active site" evidence="5">
    <location>
        <position position="163"/>
    </location>
</feature>
<reference evidence="6 7" key="2">
    <citation type="submission" date="2014-09" db="EMBL/GenBank/DDBJ databases">
        <authorList>
            <consortium name="NBRP consortium"/>
            <person name="Sawabe T."/>
            <person name="Meirelles P."/>
            <person name="Nakanishi M."/>
            <person name="Sayaka M."/>
            <person name="Hattori M."/>
            <person name="Ohkuma M."/>
        </authorList>
    </citation>
    <scope>NUCLEOTIDE SEQUENCE [LARGE SCALE GENOMIC DNA]</scope>
    <source>
        <strain evidence="6 7">JCM 19240</strain>
    </source>
</reference>
<organism evidence="6 7">
    <name type="scientific">Vibrio maritimus</name>
    <dbReference type="NCBI Taxonomy" id="990268"/>
    <lineage>
        <taxon>Bacteria</taxon>
        <taxon>Pseudomonadati</taxon>
        <taxon>Pseudomonadota</taxon>
        <taxon>Gammaproteobacteria</taxon>
        <taxon>Vibrionales</taxon>
        <taxon>Vibrionaceae</taxon>
        <taxon>Vibrio</taxon>
    </lineage>
</organism>
<name>A0A090T471_9VIBR</name>
<dbReference type="GO" id="GO:0005975">
    <property type="term" value="P:carbohydrate metabolic process"/>
    <property type="evidence" value="ECO:0007669"/>
    <property type="project" value="InterPro"/>
</dbReference>
<reference evidence="6 7" key="1">
    <citation type="submission" date="2014-09" db="EMBL/GenBank/DDBJ databases">
        <title>Vibrio maritimus JCM 19240. (C210) whole genome shotgun sequence.</title>
        <authorList>
            <person name="Sawabe T."/>
            <person name="Meirelles P."/>
            <person name="Nakanishi M."/>
            <person name="Sayaka M."/>
            <person name="Hattori M."/>
            <person name="Ohkuma M."/>
        </authorList>
    </citation>
    <scope>NUCLEOTIDE SEQUENCE [LARGE SCALE GENOMIC DNA]</scope>
    <source>
        <strain evidence="6 7">JCM 19240</strain>
    </source>
</reference>
<feature type="active site" evidence="5">
    <location>
        <position position="265"/>
    </location>
</feature>
<evidence type="ECO:0000256" key="1">
    <source>
        <dbReference type="ARBA" id="ARBA00001096"/>
    </source>
</evidence>